<protein>
    <submittedName>
        <fullName evidence="1">Uncharacterized protein</fullName>
    </submittedName>
</protein>
<keyword evidence="2" id="KW-1185">Reference proteome</keyword>
<dbReference type="AlphaFoldDB" id="A0A4Y4D384"/>
<dbReference type="Proteomes" id="UP000315730">
    <property type="component" value="Unassembled WGS sequence"/>
</dbReference>
<comment type="caution">
    <text evidence="1">The sequence shown here is derived from an EMBL/GenBank/DDBJ whole genome shotgun (WGS) entry which is preliminary data.</text>
</comment>
<name>A0A4Y4D384_KOCVA</name>
<accession>A0A4Y4D384</accession>
<evidence type="ECO:0000313" key="2">
    <source>
        <dbReference type="Proteomes" id="UP000315730"/>
    </source>
</evidence>
<organism evidence="1 2">
    <name type="scientific">Kocuria varians</name>
    <name type="common">Micrococcus varians</name>
    <dbReference type="NCBI Taxonomy" id="1272"/>
    <lineage>
        <taxon>Bacteria</taxon>
        <taxon>Bacillati</taxon>
        <taxon>Actinomycetota</taxon>
        <taxon>Actinomycetes</taxon>
        <taxon>Micrococcales</taxon>
        <taxon>Micrococcaceae</taxon>
        <taxon>Kocuria</taxon>
    </lineage>
</organism>
<evidence type="ECO:0000313" key="1">
    <source>
        <dbReference type="EMBL" id="GEC99658.1"/>
    </source>
</evidence>
<dbReference type="EMBL" id="BJNW01000015">
    <property type="protein sequence ID" value="GEC99658.1"/>
    <property type="molecule type" value="Genomic_DNA"/>
</dbReference>
<reference evidence="1 2" key="1">
    <citation type="submission" date="2019-06" db="EMBL/GenBank/DDBJ databases">
        <title>Whole genome shotgun sequence of Kocuria varians NBRC 15358.</title>
        <authorList>
            <person name="Hosoyama A."/>
            <person name="Uohara A."/>
            <person name="Ohji S."/>
            <person name="Ichikawa N."/>
        </authorList>
    </citation>
    <scope>NUCLEOTIDE SEQUENCE [LARGE SCALE GENOMIC DNA]</scope>
    <source>
        <strain evidence="1 2">NBRC 15358</strain>
    </source>
</reference>
<proteinExistence type="predicted"/>
<sequence>MKRFFAPLWVFIFGMVAVSFSFDRCDTGGPRHEAAAMLMPGDHTPDAVNP</sequence>
<gene>
    <name evidence="1" type="ORF">KVA01_18130</name>
</gene>